<gene>
    <name evidence="2" type="ORF">ABRZ04_04315</name>
</gene>
<accession>A0AB39D1W7</accession>
<proteinExistence type="predicted"/>
<dbReference type="AlphaFoldDB" id="A0AB39D1W7"/>
<name>A0AB39D1W7_9BURK</name>
<dbReference type="EMBL" id="CP158254">
    <property type="protein sequence ID" value="XDJ48292.1"/>
    <property type="molecule type" value="Genomic_DNA"/>
</dbReference>
<evidence type="ECO:0000256" key="1">
    <source>
        <dbReference type="SAM" id="MobiDB-lite"/>
    </source>
</evidence>
<dbReference type="RefSeq" id="WP_368640444.1">
    <property type="nucleotide sequence ID" value="NZ_CP158254.1"/>
</dbReference>
<sequence>MSEVAEVETTELDLLPPAETALQVYQQPQGLDPYIERIRAEVTGHVPDLTTKKGRDAIASLAFKVRRAKTALDTLGKQLVDDLKEIPKKIDAERKRMRETLDALADEVRQPLTEWEEAEEQRVAAHRWNIGWFAGQVEYARDGDAEKYRAILSEVAAKVVDETWEEFEAEAHRVKAKAIETLTAALAAREKHEAEQAELARLRAEAEARRIQDEKDRIAREAAERATREAEAKAQAEREAAAQREAQVKAAAEKAERDRLEAIERQKQAEARAEAERLAAEQRAKDAAEAARRAEIQRQADEAARIEAEQKAREADRAHKAKTNNAAVSALVAGGLSQEAAKLAITLIAQGKVPAVRVNY</sequence>
<reference evidence="2" key="1">
    <citation type="submission" date="2024-05" db="EMBL/GenBank/DDBJ databases">
        <authorList>
            <person name="Luo Y.-C."/>
            <person name="Nicholds J."/>
            <person name="Mortimer T."/>
            <person name="Maboni G."/>
        </authorList>
    </citation>
    <scope>NUCLEOTIDE SEQUENCE</scope>
    <source>
        <strain evidence="2">151836</strain>
    </source>
</reference>
<organism evidence="2">
    <name type="scientific">Castellaniella ginsengisoli</name>
    <dbReference type="NCBI Taxonomy" id="546114"/>
    <lineage>
        <taxon>Bacteria</taxon>
        <taxon>Pseudomonadati</taxon>
        <taxon>Pseudomonadota</taxon>
        <taxon>Betaproteobacteria</taxon>
        <taxon>Burkholderiales</taxon>
        <taxon>Alcaligenaceae</taxon>
        <taxon>Castellaniella</taxon>
    </lineage>
</organism>
<protein>
    <recommendedName>
        <fullName evidence="3">DUF1351 domain-containing protein</fullName>
    </recommendedName>
</protein>
<feature type="compositionally biased region" description="Basic and acidic residues" evidence="1">
    <location>
        <begin position="302"/>
        <end position="318"/>
    </location>
</feature>
<evidence type="ECO:0000313" key="2">
    <source>
        <dbReference type="EMBL" id="XDJ48292.1"/>
    </source>
</evidence>
<evidence type="ECO:0008006" key="3">
    <source>
        <dbReference type="Google" id="ProtNLM"/>
    </source>
</evidence>
<feature type="region of interest" description="Disordered" evidence="1">
    <location>
        <begin position="302"/>
        <end position="322"/>
    </location>
</feature>